<sequence>MYQIILIGILFLITIYLLYQNYTIHKEIFKIKNSFDELNNFLDLSIKKTKPKVLDTLSEINTTSITDNIITYSNDVRRVKEDSSNTSDNNQKLINNIMNKLDKDNNDIDLKNEVDDCESDDECDDECDDDCEDDSEIVDSEIDNTSTIEDECEDLEKIEFFNKEDNNLTSVIENIKSSISNSLNNEQISEKLDDLNQPIDQSDDKQIDIPKNQHEDQSINQLEDQSINQLEDQQINQPVDQPINENINIRETYTVDDLKKMTIIKIKDIARKFKIILSISGKSKTKDQLIQNIIELKN</sequence>
<evidence type="ECO:0000313" key="1">
    <source>
        <dbReference type="EMBL" id="QHT74179.1"/>
    </source>
</evidence>
<accession>A0A6C0H164</accession>
<reference evidence="1" key="1">
    <citation type="journal article" date="2020" name="Nature">
        <title>Giant virus diversity and host interactions through global metagenomics.</title>
        <authorList>
            <person name="Schulz F."/>
            <person name="Roux S."/>
            <person name="Paez-Espino D."/>
            <person name="Jungbluth S."/>
            <person name="Walsh D.A."/>
            <person name="Denef V.J."/>
            <person name="McMahon K.D."/>
            <person name="Konstantinidis K.T."/>
            <person name="Eloe-Fadrosh E.A."/>
            <person name="Kyrpides N.C."/>
            <person name="Woyke T."/>
        </authorList>
    </citation>
    <scope>NUCLEOTIDE SEQUENCE</scope>
    <source>
        <strain evidence="1">GVMAG-M-3300023179-4</strain>
    </source>
</reference>
<dbReference type="EMBL" id="MN739840">
    <property type="protein sequence ID" value="QHT74179.1"/>
    <property type="molecule type" value="Genomic_DNA"/>
</dbReference>
<protein>
    <submittedName>
        <fullName evidence="1">Uncharacterized protein</fullName>
    </submittedName>
</protein>
<proteinExistence type="predicted"/>
<dbReference type="AlphaFoldDB" id="A0A6C0H164"/>
<name>A0A6C0H164_9ZZZZ</name>
<organism evidence="1">
    <name type="scientific">viral metagenome</name>
    <dbReference type="NCBI Taxonomy" id="1070528"/>
    <lineage>
        <taxon>unclassified sequences</taxon>
        <taxon>metagenomes</taxon>
        <taxon>organismal metagenomes</taxon>
    </lineage>
</organism>